<evidence type="ECO:0000313" key="2">
    <source>
        <dbReference type="Proteomes" id="UP000592820"/>
    </source>
</evidence>
<dbReference type="EMBL" id="JACHDE010000044">
    <property type="protein sequence ID" value="MBB5405830.1"/>
    <property type="molecule type" value="Genomic_DNA"/>
</dbReference>
<name>A0A7W8LF33_9BURK</name>
<gene>
    <name evidence="1" type="ORF">HDG41_007928</name>
</gene>
<protein>
    <submittedName>
        <fullName evidence="1">Uncharacterized protein</fullName>
    </submittedName>
</protein>
<evidence type="ECO:0000313" key="1">
    <source>
        <dbReference type="EMBL" id="MBB5405830.1"/>
    </source>
</evidence>
<comment type="caution">
    <text evidence="1">The sequence shown here is derived from an EMBL/GenBank/DDBJ whole genome shotgun (WGS) entry which is preliminary data.</text>
</comment>
<sequence length="85" mass="9709">MIFLDAMQSADDVAPQRRNEPNLYPRYLRSRTRRGLRVGFGTGNRAWQNLQNTRMQGSAGCVHGISADRHYEETPYAQTRSAIPQ</sequence>
<proteinExistence type="predicted"/>
<organism evidence="1 2">
    <name type="scientific">Paraburkholderia youngii</name>
    <dbReference type="NCBI Taxonomy" id="2782701"/>
    <lineage>
        <taxon>Bacteria</taxon>
        <taxon>Pseudomonadati</taxon>
        <taxon>Pseudomonadota</taxon>
        <taxon>Betaproteobacteria</taxon>
        <taxon>Burkholderiales</taxon>
        <taxon>Burkholderiaceae</taxon>
        <taxon>Paraburkholderia</taxon>
    </lineage>
</organism>
<accession>A0A7W8LF33</accession>
<dbReference type="Proteomes" id="UP000592820">
    <property type="component" value="Unassembled WGS sequence"/>
</dbReference>
<reference evidence="1 2" key="1">
    <citation type="submission" date="2020-08" db="EMBL/GenBank/DDBJ databases">
        <title>Genomic Encyclopedia of Type Strains, Phase IV (KMG-V): Genome sequencing to study the core and pangenomes of soil and plant-associated prokaryotes.</title>
        <authorList>
            <person name="Whitman W."/>
        </authorList>
    </citation>
    <scope>NUCLEOTIDE SEQUENCE [LARGE SCALE GENOMIC DNA]</scope>
    <source>
        <strain evidence="1 2">JPY162</strain>
    </source>
</reference>
<dbReference type="AlphaFoldDB" id="A0A7W8LF33"/>